<organism evidence="10">
    <name type="scientific">Liagora harveyana</name>
    <dbReference type="NCBI Taxonomy" id="406718"/>
    <lineage>
        <taxon>Eukaryota</taxon>
        <taxon>Rhodophyta</taxon>
        <taxon>Florideophyceae</taxon>
        <taxon>Nemaliophycidae</taxon>
        <taxon>Nemaliales</taxon>
        <taxon>Liagoraceae</taxon>
        <taxon>Liagora</taxon>
    </lineage>
</organism>
<protein>
    <recommendedName>
        <fullName evidence="7 8">Acetolactate synthase small subunit</fullName>
        <shortName evidence="8">AHAS</shortName>
        <shortName evidence="8">ALS</shortName>
        <ecNumber evidence="8">2.2.1.6</ecNumber>
    </recommendedName>
    <alternativeName>
        <fullName evidence="8">Acetohydroxy-acid synthase small subunit</fullName>
    </alternativeName>
</protein>
<dbReference type="Pfam" id="PF22629">
    <property type="entry name" value="ACT_AHAS_ss"/>
    <property type="match status" value="1"/>
</dbReference>
<evidence type="ECO:0000256" key="4">
    <source>
        <dbReference type="ARBA" id="ARBA00022605"/>
    </source>
</evidence>
<dbReference type="FunFam" id="3.30.70.1150:FF:000001">
    <property type="entry name" value="Acetolactate synthase small subunit"/>
    <property type="match status" value="1"/>
</dbReference>
<dbReference type="GeneID" id="29999265"/>
<dbReference type="AlphaFoldDB" id="A0A1G4NV04"/>
<geneLocation type="chloroplast" evidence="10"/>
<evidence type="ECO:0000256" key="5">
    <source>
        <dbReference type="ARBA" id="ARBA00022679"/>
    </source>
</evidence>
<gene>
    <name evidence="10" type="primary">ilvH</name>
    <name evidence="10" type="ORF">J0237_85</name>
</gene>
<feature type="domain" description="ACT" evidence="9">
    <location>
        <begin position="4"/>
        <end position="78"/>
    </location>
</feature>
<dbReference type="FunFam" id="3.30.70.260:FF:000001">
    <property type="entry name" value="Acetolactate synthase, small subunit"/>
    <property type="match status" value="1"/>
</dbReference>
<dbReference type="UniPathway" id="UPA00047">
    <property type="reaction ID" value="UER00055"/>
</dbReference>
<dbReference type="GO" id="GO:1990610">
    <property type="term" value="F:acetolactate synthase regulator activity"/>
    <property type="evidence" value="ECO:0007669"/>
    <property type="project" value="UniProtKB-UniRule"/>
</dbReference>
<evidence type="ECO:0000256" key="2">
    <source>
        <dbReference type="ARBA" id="ARBA00005025"/>
    </source>
</evidence>
<comment type="pathway">
    <text evidence="1 8">Amino-acid biosynthesis; L-isoleucine biosynthesis; L-isoleucine from 2-oxobutanoate: step 1/4.</text>
</comment>
<keyword evidence="6 8" id="KW-0100">Branched-chain amino acid biosynthesis</keyword>
<dbReference type="InterPro" id="IPR054480">
    <property type="entry name" value="AHAS_small-like_ACT"/>
</dbReference>
<comment type="catalytic activity">
    <reaction evidence="8">
        <text>2 pyruvate + H(+) = (2S)-2-acetolactate + CO2</text>
        <dbReference type="Rhea" id="RHEA:25249"/>
        <dbReference type="ChEBI" id="CHEBI:15361"/>
        <dbReference type="ChEBI" id="CHEBI:15378"/>
        <dbReference type="ChEBI" id="CHEBI:16526"/>
        <dbReference type="ChEBI" id="CHEBI:58476"/>
        <dbReference type="EC" id="2.2.1.6"/>
    </reaction>
</comment>
<dbReference type="SUPFAM" id="SSF55021">
    <property type="entry name" value="ACT-like"/>
    <property type="match status" value="2"/>
</dbReference>
<keyword evidence="4 8" id="KW-0028">Amino-acid biosynthesis</keyword>
<evidence type="ECO:0000256" key="7">
    <source>
        <dbReference type="ARBA" id="ARBA00068256"/>
    </source>
</evidence>
<dbReference type="InterPro" id="IPR019455">
    <property type="entry name" value="Acetolactate_synth_ssu_C"/>
</dbReference>
<dbReference type="GO" id="GO:0009097">
    <property type="term" value="P:isoleucine biosynthetic process"/>
    <property type="evidence" value="ECO:0007669"/>
    <property type="project" value="UniProtKB-UniRule"/>
</dbReference>
<keyword evidence="5 8" id="KW-0808">Transferase</keyword>
<evidence type="ECO:0000259" key="9">
    <source>
        <dbReference type="PROSITE" id="PS51671"/>
    </source>
</evidence>
<keyword evidence="10" id="KW-0150">Chloroplast</keyword>
<evidence type="ECO:0000313" key="10">
    <source>
        <dbReference type="EMBL" id="SCW22543.1"/>
    </source>
</evidence>
<evidence type="ECO:0000256" key="6">
    <source>
        <dbReference type="ARBA" id="ARBA00023304"/>
    </source>
</evidence>
<dbReference type="InterPro" id="IPR045865">
    <property type="entry name" value="ACT-like_dom_sf"/>
</dbReference>
<evidence type="ECO:0000256" key="1">
    <source>
        <dbReference type="ARBA" id="ARBA00004974"/>
    </source>
</evidence>
<dbReference type="NCBIfam" id="TIGR00119">
    <property type="entry name" value="acolac_sm"/>
    <property type="match status" value="1"/>
</dbReference>
<accession>A0A1G4NV04</accession>
<proteinExistence type="inferred from homology"/>
<sequence>MKHTLSVLVEDESGVLSRISGLFARRGFNIESLAVGPAEQPGISRITMVVPGDNRTIEQLTKQLYKLVNILKVNDITNIPSVERELMLLKIHASKQYRSDILDIVNIFRARIVDISKTFMILEVTGDPGKIVALEQLLSQYGIVEIARTGKISLTRASNVNTELLRKNLTLKTLH</sequence>
<dbReference type="GO" id="GO:0005829">
    <property type="term" value="C:cytosol"/>
    <property type="evidence" value="ECO:0007669"/>
    <property type="project" value="TreeGrafter"/>
</dbReference>
<dbReference type="PROSITE" id="PS51671">
    <property type="entry name" value="ACT"/>
    <property type="match status" value="1"/>
</dbReference>
<keyword evidence="10" id="KW-0934">Plastid</keyword>
<reference evidence="10" key="1">
    <citation type="submission" date="2016-10" db="EMBL/GenBank/DDBJ databases">
        <title>Chloroplast genomes as a tool to resolve red algal phylogenies: a case study in the Nemaliales.</title>
        <authorList>
            <person name="Costa J.F."/>
            <person name="Lin S.M."/>
            <person name="Macaya E.C."/>
            <person name="Fernandez-Garcia C."/>
            <person name="Verbruggen H."/>
        </authorList>
    </citation>
    <scope>NUCLEOTIDE SEQUENCE</scope>
</reference>
<dbReference type="GO" id="GO:0003984">
    <property type="term" value="F:acetolactate synthase activity"/>
    <property type="evidence" value="ECO:0007669"/>
    <property type="project" value="UniProtKB-UniRule"/>
</dbReference>
<dbReference type="GO" id="GO:0009099">
    <property type="term" value="P:L-valine biosynthetic process"/>
    <property type="evidence" value="ECO:0007669"/>
    <property type="project" value="UniProtKB-UniRule"/>
</dbReference>
<dbReference type="InterPro" id="IPR027271">
    <property type="entry name" value="Acetolactate_synth/TF_NikR_C"/>
</dbReference>
<comment type="function">
    <text evidence="8">Catalyzes the conversion of 2 pyruvate molecules into acetolactate in the first common step of the biosynthetic pathway of the branched-amino acids such as leucine, isoleucine, and valine.</text>
</comment>
<dbReference type="EC" id="2.2.1.6" evidence="8"/>
<dbReference type="Gene3D" id="3.30.70.260">
    <property type="match status" value="1"/>
</dbReference>
<dbReference type="UniPathway" id="UPA00049">
    <property type="reaction ID" value="UER00059"/>
</dbReference>
<dbReference type="Pfam" id="PF10369">
    <property type="entry name" value="ALS_ss_C"/>
    <property type="match status" value="1"/>
</dbReference>
<dbReference type="EMBL" id="LT622869">
    <property type="protein sequence ID" value="SCW22543.1"/>
    <property type="molecule type" value="Genomic_DNA"/>
</dbReference>
<dbReference type="NCBIfam" id="NF008864">
    <property type="entry name" value="PRK11895.1"/>
    <property type="match status" value="1"/>
</dbReference>
<dbReference type="InterPro" id="IPR004789">
    <property type="entry name" value="Acetalactate_synth_ssu"/>
</dbReference>
<evidence type="ECO:0000256" key="8">
    <source>
        <dbReference type="RuleBase" id="RU368092"/>
    </source>
</evidence>
<comment type="similarity">
    <text evidence="3 8">Belongs to the acetolactate synthase small subunit family.</text>
</comment>
<dbReference type="PANTHER" id="PTHR30239">
    <property type="entry name" value="ACETOLACTATE SYNTHASE SMALL SUBUNIT"/>
    <property type="match status" value="1"/>
</dbReference>
<comment type="subunit">
    <text evidence="8">Dimer of large and small chains.</text>
</comment>
<dbReference type="RefSeq" id="YP_009314289.1">
    <property type="nucleotide sequence ID" value="NC_031661.1"/>
</dbReference>
<dbReference type="Gene3D" id="3.30.70.1150">
    <property type="entry name" value="ACT-like. Chain A, domain 2"/>
    <property type="match status" value="1"/>
</dbReference>
<reference evidence="10" key="2">
    <citation type="submission" date="2016-10" db="EMBL/GenBank/DDBJ databases">
        <authorList>
            <person name="de Groot N.N."/>
        </authorList>
    </citation>
    <scope>NUCLEOTIDE SEQUENCE</scope>
</reference>
<dbReference type="CDD" id="cd04878">
    <property type="entry name" value="ACT_AHAS"/>
    <property type="match status" value="1"/>
</dbReference>
<dbReference type="InterPro" id="IPR002912">
    <property type="entry name" value="ACT_dom"/>
</dbReference>
<evidence type="ECO:0000256" key="3">
    <source>
        <dbReference type="ARBA" id="ARBA00006341"/>
    </source>
</evidence>
<dbReference type="PANTHER" id="PTHR30239:SF0">
    <property type="entry name" value="ACETOLACTATE SYNTHASE SMALL SUBUNIT 1, CHLOROPLASTIC"/>
    <property type="match status" value="1"/>
</dbReference>
<name>A0A1G4NV04_9FLOR</name>
<comment type="pathway">
    <text evidence="2 8">Amino-acid biosynthesis; L-valine biosynthesis; L-valine from pyruvate: step 1/4.</text>
</comment>
<dbReference type="InterPro" id="IPR039557">
    <property type="entry name" value="AHAS_ACT"/>
</dbReference>